<name>A0A8H6MVQ9_9PEZI</name>
<dbReference type="PANTHER" id="PTHR24166:SF48">
    <property type="entry name" value="PROTEIN VAPYRIN"/>
    <property type="match status" value="1"/>
</dbReference>
<feature type="repeat" description="ANK" evidence="3">
    <location>
        <begin position="299"/>
        <end position="331"/>
    </location>
</feature>
<comment type="caution">
    <text evidence="4">The sequence shown here is derived from an EMBL/GenBank/DDBJ whole genome shotgun (WGS) entry which is preliminary data.</text>
</comment>
<evidence type="ECO:0000313" key="4">
    <source>
        <dbReference type="EMBL" id="KAF6809896.1"/>
    </source>
</evidence>
<proteinExistence type="predicted"/>
<dbReference type="Gene3D" id="1.25.40.20">
    <property type="entry name" value="Ankyrin repeat-containing domain"/>
    <property type="match status" value="1"/>
</dbReference>
<accession>A0A8H6MVQ9</accession>
<organism evidence="4 5">
    <name type="scientific">Colletotrichum plurivorum</name>
    <dbReference type="NCBI Taxonomy" id="2175906"/>
    <lineage>
        <taxon>Eukaryota</taxon>
        <taxon>Fungi</taxon>
        <taxon>Dikarya</taxon>
        <taxon>Ascomycota</taxon>
        <taxon>Pezizomycotina</taxon>
        <taxon>Sordariomycetes</taxon>
        <taxon>Hypocreomycetidae</taxon>
        <taxon>Glomerellales</taxon>
        <taxon>Glomerellaceae</taxon>
        <taxon>Colletotrichum</taxon>
        <taxon>Colletotrichum orchidearum species complex</taxon>
    </lineage>
</organism>
<sequence>MQLFKFPPELRDEILFRACLARGLTRALRLKLVCKTFRHAVDLTLFRTRFLDEPVYLDGWCFRENFGFAELFQAYISFRIRSPPLPDDGRIADLRSVCRWLAAETQTDVSLVIDALSKAAIGPIGMASMSDNERRKGTNHVLPSPMFLAAWAGRADMLTLLQEHLPEFEEVKRYLSHGGRFLDFRAKTGPGSIEGAAASGSLDMVRLAMFPPSRADPNDFHFDPYQHGRLDTQPRLRACLSRALDTGSSEIYKYISSFYDRDARMRHDLGRWTIGKHSRFGHVDVVRYLLDQGAAEKSTGPCSLVYAAKASQVEVVDLLLKGGVHPNVVDPFQGPAVLGAANVGSLTIVRMLLDRGATVDEERGRELLRSAVRREHVAMVRLLLDRGVCDAKFHAGIVDMALEEGLESMADLLRRERVTG</sequence>
<evidence type="ECO:0000256" key="2">
    <source>
        <dbReference type="ARBA" id="ARBA00023043"/>
    </source>
</evidence>
<evidence type="ECO:0000256" key="3">
    <source>
        <dbReference type="PROSITE-ProRule" id="PRU00023"/>
    </source>
</evidence>
<evidence type="ECO:0000256" key="1">
    <source>
        <dbReference type="ARBA" id="ARBA00022737"/>
    </source>
</evidence>
<gene>
    <name evidence="4" type="ORF">CPLU01_15419</name>
</gene>
<dbReference type="InterPro" id="IPR050889">
    <property type="entry name" value="Dendritic_Spine_Reg/Scaffold"/>
</dbReference>
<dbReference type="PROSITE" id="PS50088">
    <property type="entry name" value="ANK_REPEAT"/>
    <property type="match status" value="1"/>
</dbReference>
<dbReference type="InterPro" id="IPR002110">
    <property type="entry name" value="Ankyrin_rpt"/>
</dbReference>
<dbReference type="InterPro" id="IPR036770">
    <property type="entry name" value="Ankyrin_rpt-contain_sf"/>
</dbReference>
<keyword evidence="5" id="KW-1185">Reference proteome</keyword>
<keyword evidence="1" id="KW-0677">Repeat</keyword>
<dbReference type="PANTHER" id="PTHR24166">
    <property type="entry name" value="ROLLING PEBBLES, ISOFORM B"/>
    <property type="match status" value="1"/>
</dbReference>
<dbReference type="SMART" id="SM00248">
    <property type="entry name" value="ANK"/>
    <property type="match status" value="5"/>
</dbReference>
<dbReference type="SUPFAM" id="SSF48403">
    <property type="entry name" value="Ankyrin repeat"/>
    <property type="match status" value="1"/>
</dbReference>
<protein>
    <recommendedName>
        <fullName evidence="6">Ankyrin repeat protein</fullName>
    </recommendedName>
</protein>
<evidence type="ECO:0000313" key="5">
    <source>
        <dbReference type="Proteomes" id="UP000654918"/>
    </source>
</evidence>
<dbReference type="Proteomes" id="UP000654918">
    <property type="component" value="Unassembled WGS sequence"/>
</dbReference>
<reference evidence="4" key="1">
    <citation type="journal article" date="2020" name="Phytopathology">
        <title>Genome Sequence Resources of Colletotrichum truncatum, C. plurivorum, C. musicola, and C. sojae: Four Species Pathogenic to Soybean (Glycine max).</title>
        <authorList>
            <person name="Rogerio F."/>
            <person name="Boufleur T.R."/>
            <person name="Ciampi-Guillardi M."/>
            <person name="Sukno S.A."/>
            <person name="Thon M.R."/>
            <person name="Massola Junior N.S."/>
            <person name="Baroncelli R."/>
        </authorList>
    </citation>
    <scope>NUCLEOTIDE SEQUENCE</scope>
    <source>
        <strain evidence="4">LFN00145</strain>
    </source>
</reference>
<dbReference type="Pfam" id="PF12796">
    <property type="entry name" value="Ank_2"/>
    <property type="match status" value="1"/>
</dbReference>
<keyword evidence="2 3" id="KW-0040">ANK repeat</keyword>
<dbReference type="EMBL" id="WIGO01000517">
    <property type="protein sequence ID" value="KAF6809896.1"/>
    <property type="molecule type" value="Genomic_DNA"/>
</dbReference>
<evidence type="ECO:0008006" key="6">
    <source>
        <dbReference type="Google" id="ProtNLM"/>
    </source>
</evidence>
<dbReference type="AlphaFoldDB" id="A0A8H6MVQ9"/>